<evidence type="ECO:0000256" key="1">
    <source>
        <dbReference type="SAM" id="Phobius"/>
    </source>
</evidence>
<accession>A0A6A5G656</accession>
<dbReference type="CTD" id="78776382"/>
<evidence type="ECO:0008006" key="4">
    <source>
        <dbReference type="Google" id="ProtNLM"/>
    </source>
</evidence>
<gene>
    <name evidence="2" type="ORF">GCK72_016702</name>
</gene>
<comment type="caution">
    <text evidence="2">The sequence shown here is derived from an EMBL/GenBank/DDBJ whole genome shotgun (WGS) entry which is preliminary data.</text>
</comment>
<evidence type="ECO:0000313" key="3">
    <source>
        <dbReference type="Proteomes" id="UP000483820"/>
    </source>
</evidence>
<keyword evidence="1" id="KW-1133">Transmembrane helix</keyword>
<organism evidence="2 3">
    <name type="scientific">Caenorhabditis remanei</name>
    <name type="common">Caenorhabditis vulgaris</name>
    <dbReference type="NCBI Taxonomy" id="31234"/>
    <lineage>
        <taxon>Eukaryota</taxon>
        <taxon>Metazoa</taxon>
        <taxon>Ecdysozoa</taxon>
        <taxon>Nematoda</taxon>
        <taxon>Chromadorea</taxon>
        <taxon>Rhabditida</taxon>
        <taxon>Rhabditina</taxon>
        <taxon>Rhabditomorpha</taxon>
        <taxon>Rhabditoidea</taxon>
        <taxon>Rhabditidae</taxon>
        <taxon>Peloderinae</taxon>
        <taxon>Caenorhabditis</taxon>
    </lineage>
</organism>
<sequence length="194" mass="22927">MLFSGPKQMELEETVGRLMEQVERYEKRFGQDLTRVEASSELRRLKFTLIKMWKDGERDLVKTQIIDYCIMTVLQTMLLFVFWRLFVCNSYLLAIPVSIAYFGYGVYSTLQTSKQKYAELEETENAFEWISNFDTDDVVTDVFDTNNNDNNESSILNLKESREELLEFYMDDVAPLNYQHNTVANSNDFWLTEF</sequence>
<keyword evidence="1" id="KW-0472">Membrane</keyword>
<dbReference type="EMBL" id="WUAV01000005">
    <property type="protein sequence ID" value="KAF1750155.1"/>
    <property type="molecule type" value="Genomic_DNA"/>
</dbReference>
<dbReference type="GeneID" id="78776382"/>
<reference evidence="2 3" key="1">
    <citation type="submission" date="2019-12" db="EMBL/GenBank/DDBJ databases">
        <title>Chromosome-level assembly of the Caenorhabditis remanei genome.</title>
        <authorList>
            <person name="Teterina A.A."/>
            <person name="Willis J.H."/>
            <person name="Phillips P.C."/>
        </authorList>
    </citation>
    <scope>NUCLEOTIDE SEQUENCE [LARGE SCALE GENOMIC DNA]</scope>
    <source>
        <strain evidence="2 3">PX506</strain>
        <tissue evidence="2">Whole organism</tissue>
    </source>
</reference>
<dbReference type="AlphaFoldDB" id="A0A6A5G656"/>
<evidence type="ECO:0000313" key="2">
    <source>
        <dbReference type="EMBL" id="KAF1750155.1"/>
    </source>
</evidence>
<feature type="transmembrane region" description="Helical" evidence="1">
    <location>
        <begin position="91"/>
        <end position="110"/>
    </location>
</feature>
<name>A0A6A5G656_CAERE</name>
<dbReference type="KEGG" id="crq:GCK72_016702"/>
<proteinExistence type="predicted"/>
<dbReference type="Proteomes" id="UP000483820">
    <property type="component" value="Chromosome V"/>
</dbReference>
<dbReference type="RefSeq" id="XP_053580553.1">
    <property type="nucleotide sequence ID" value="XM_053731640.1"/>
</dbReference>
<keyword evidence="1" id="KW-0812">Transmembrane</keyword>
<protein>
    <recommendedName>
        <fullName evidence="4">Calcium uniporter protein</fullName>
    </recommendedName>
</protein>
<feature type="transmembrane region" description="Helical" evidence="1">
    <location>
        <begin position="65"/>
        <end position="85"/>
    </location>
</feature>